<dbReference type="Pfam" id="PF01546">
    <property type="entry name" value="Peptidase_M20"/>
    <property type="match status" value="1"/>
</dbReference>
<evidence type="ECO:0000256" key="3">
    <source>
        <dbReference type="ARBA" id="ARBA00022915"/>
    </source>
</evidence>
<keyword evidence="4" id="KW-0457">Lysine biosynthesis</keyword>
<dbReference type="GO" id="GO:0050118">
    <property type="term" value="F:N-acetyldiaminopimelate deacetylase activity"/>
    <property type="evidence" value="ECO:0007669"/>
    <property type="project" value="UniProtKB-ARBA"/>
</dbReference>
<name>A0A328KQU3_9LACT</name>
<dbReference type="InterPro" id="IPR011650">
    <property type="entry name" value="Peptidase_M20_dimer"/>
</dbReference>
<sequence>MNSTQILNKAIQIESQVIDWRRSLHQIPEIGLNLPKTVAFVCQQLDDIGIPYDSTFVNGNAIVALIHGTKLPQSEQVLAIRADMDALPIKEETGLPFQSTNGNMHACGHDGHTAVLLGTAKLLYENRHKFNGTVKLLFQPGEEGPGGAQPMIDEGALLNPTVTRIIGAHQGGVSEGTLNTTFNLKPGPLAASVDTFDIDIIGKGYHGAYPEGSHDPIVAAGHLITSIQTIRSRDLSGLDSAVISLTQLEGGINYNIIPEKVHLKGTIRTFDPTVRQYIKNRLQEICSGLGQMMNVKCHLVCHDKYPTLVNDKDVTHETMLSLIELFEDSLVGELEHPFMGGEDMACFLNEVPGTFFFIHNPGFIEGKFHGHHSPKFDIDESKLYLSVAAFVKLTVDYLT</sequence>
<proteinExistence type="predicted"/>
<dbReference type="GO" id="GO:0009085">
    <property type="term" value="P:lysine biosynthetic process"/>
    <property type="evidence" value="ECO:0007669"/>
    <property type="project" value="UniProtKB-KW"/>
</dbReference>
<dbReference type="Gene3D" id="3.30.70.360">
    <property type="match status" value="1"/>
</dbReference>
<evidence type="ECO:0000256" key="4">
    <source>
        <dbReference type="ARBA" id="ARBA00023154"/>
    </source>
</evidence>
<organism evidence="6 7">
    <name type="scientific">Dolosigranulum pigrum</name>
    <dbReference type="NCBI Taxonomy" id="29394"/>
    <lineage>
        <taxon>Bacteria</taxon>
        <taxon>Bacillati</taxon>
        <taxon>Bacillota</taxon>
        <taxon>Bacilli</taxon>
        <taxon>Lactobacillales</taxon>
        <taxon>Carnobacteriaceae</taxon>
        <taxon>Dolosigranulum</taxon>
    </lineage>
</organism>
<dbReference type="Proteomes" id="UP000249099">
    <property type="component" value="Unassembled WGS sequence"/>
</dbReference>
<dbReference type="GO" id="GO:0019877">
    <property type="term" value="P:diaminopimelate biosynthetic process"/>
    <property type="evidence" value="ECO:0007669"/>
    <property type="project" value="UniProtKB-KW"/>
</dbReference>
<gene>
    <name evidence="6" type="ORF">B8A44_02085</name>
</gene>
<evidence type="ECO:0000256" key="5">
    <source>
        <dbReference type="PIRSR" id="PIRSR005962-1"/>
    </source>
</evidence>
<feature type="binding site" evidence="5">
    <location>
        <position position="109"/>
    </location>
    <ligand>
        <name>Mn(2+)</name>
        <dbReference type="ChEBI" id="CHEBI:29035"/>
        <label>2</label>
    </ligand>
</feature>
<reference evidence="6 7" key="1">
    <citation type="submission" date="2017-03" db="EMBL/GenBank/DDBJ databases">
        <title>wgs assembly of Dolosigranulum pigrum KPL CDC strains.</title>
        <authorList>
            <person name="Brugger S.D."/>
            <person name="Pettigrew M."/>
            <person name="Kong Y."/>
            <person name="Lemon K.P."/>
        </authorList>
    </citation>
    <scope>NUCLEOTIDE SEQUENCE [LARGE SCALE GENOMIC DNA]</scope>
    <source>
        <strain evidence="6 7">KPL1931_CDC4294-98</strain>
    </source>
</reference>
<evidence type="ECO:0000256" key="2">
    <source>
        <dbReference type="ARBA" id="ARBA00022801"/>
    </source>
</evidence>
<keyword evidence="3" id="KW-0220">Diaminopimelate biosynthesis</keyword>
<keyword evidence="2 6" id="KW-0378">Hydrolase</keyword>
<dbReference type="PANTHER" id="PTHR11014">
    <property type="entry name" value="PEPTIDASE M20 FAMILY MEMBER"/>
    <property type="match status" value="1"/>
</dbReference>
<comment type="caution">
    <text evidence="6">The sequence shown here is derived from an EMBL/GenBank/DDBJ whole genome shotgun (WGS) entry which is preliminary data.</text>
</comment>
<accession>A0A328KQU3</accession>
<dbReference type="GeneID" id="42693754"/>
<keyword evidence="1" id="KW-0028">Amino-acid biosynthesis</keyword>
<dbReference type="Pfam" id="PF07687">
    <property type="entry name" value="M20_dimer"/>
    <property type="match status" value="1"/>
</dbReference>
<dbReference type="AlphaFoldDB" id="A0A328KQU3"/>
<keyword evidence="5" id="KW-0479">Metal-binding</keyword>
<dbReference type="PIRSF" id="PIRSF005962">
    <property type="entry name" value="Pept_M20D_amidohydro"/>
    <property type="match status" value="1"/>
</dbReference>
<dbReference type="SUPFAM" id="SSF55031">
    <property type="entry name" value="Bacterial exopeptidase dimerisation domain"/>
    <property type="match status" value="1"/>
</dbReference>
<dbReference type="FunFam" id="3.30.70.360:FF:000001">
    <property type="entry name" value="N-acetyldiaminopimelate deacetylase"/>
    <property type="match status" value="1"/>
</dbReference>
<evidence type="ECO:0000313" key="7">
    <source>
        <dbReference type="Proteomes" id="UP000249099"/>
    </source>
</evidence>
<keyword evidence="5" id="KW-0464">Manganese</keyword>
<protein>
    <submittedName>
        <fullName evidence="6">N-acyl-L-amino acid amidohydrolase</fullName>
    </submittedName>
</protein>
<dbReference type="InterPro" id="IPR017439">
    <property type="entry name" value="Amidohydrolase"/>
</dbReference>
<feature type="binding site" evidence="5">
    <location>
        <position position="169"/>
    </location>
    <ligand>
        <name>Mn(2+)</name>
        <dbReference type="ChEBI" id="CHEBI:29035"/>
        <label>2</label>
    </ligand>
</feature>
<dbReference type="Gene3D" id="3.40.630.10">
    <property type="entry name" value="Zn peptidases"/>
    <property type="match status" value="1"/>
</dbReference>
<evidence type="ECO:0000256" key="1">
    <source>
        <dbReference type="ARBA" id="ARBA00022605"/>
    </source>
</evidence>
<dbReference type="SUPFAM" id="SSF53187">
    <property type="entry name" value="Zn-dependent exopeptidases"/>
    <property type="match status" value="1"/>
</dbReference>
<feature type="binding site" evidence="5">
    <location>
        <position position="372"/>
    </location>
    <ligand>
        <name>Mn(2+)</name>
        <dbReference type="ChEBI" id="CHEBI:29035"/>
        <label>2</label>
    </ligand>
</feature>
<dbReference type="PANTHER" id="PTHR11014:SF63">
    <property type="entry name" value="METALLOPEPTIDASE, PUTATIVE (AFU_ORTHOLOGUE AFUA_6G09600)-RELATED"/>
    <property type="match status" value="1"/>
</dbReference>
<evidence type="ECO:0000313" key="6">
    <source>
        <dbReference type="EMBL" id="RAN64389.1"/>
    </source>
</evidence>
<dbReference type="GO" id="GO:0046872">
    <property type="term" value="F:metal ion binding"/>
    <property type="evidence" value="ECO:0007669"/>
    <property type="project" value="UniProtKB-KW"/>
</dbReference>
<dbReference type="InterPro" id="IPR002933">
    <property type="entry name" value="Peptidase_M20"/>
</dbReference>
<feature type="binding site" evidence="5">
    <location>
        <position position="143"/>
    </location>
    <ligand>
        <name>Mn(2+)</name>
        <dbReference type="ChEBI" id="CHEBI:29035"/>
        <label>2</label>
    </ligand>
</feature>
<comment type="cofactor">
    <cofactor evidence="5">
        <name>Mn(2+)</name>
        <dbReference type="ChEBI" id="CHEBI:29035"/>
    </cofactor>
    <text evidence="5">The Mn(2+) ion enhances activity.</text>
</comment>
<dbReference type="RefSeq" id="WP_004634941.1">
    <property type="nucleotide sequence ID" value="NZ_CBCRTD010000003.1"/>
</dbReference>
<dbReference type="InterPro" id="IPR036264">
    <property type="entry name" value="Bact_exopeptidase_dim_dom"/>
</dbReference>
<feature type="binding site" evidence="5">
    <location>
        <position position="107"/>
    </location>
    <ligand>
        <name>Mn(2+)</name>
        <dbReference type="ChEBI" id="CHEBI:29035"/>
        <label>2</label>
    </ligand>
</feature>
<dbReference type="NCBIfam" id="TIGR01891">
    <property type="entry name" value="amidohydrolases"/>
    <property type="match status" value="1"/>
</dbReference>
<dbReference type="EMBL" id="NAQV01000006">
    <property type="protein sequence ID" value="RAN64389.1"/>
    <property type="molecule type" value="Genomic_DNA"/>
</dbReference>